<sequence length="372" mass="40788">MPNQPQGNPVNRRPVHGNINPSELRALGLRREDLLDFSASISPIGPPEGVWDAMRSVELSAYPDPECLELREAICRHLSTPARDLPMDRVLVGNGSTEIFHLLTRVYLSADGAALLLTPTYGEYDGACRLAGAEILNLEANLTGDFRWDIGAATNLIKTKKPELIIVCNPNNPTGVYLDRQEIEDLAGAARDFDSLMVLDEAYLSFVENSWDSLELLDRPEIMLVRSMTKDYAQTALRLGYALASKEVVSRLRQYQPDWSVNGLAQKAGVSALEDVGYLPQARKAVFSAKRYLSEELKALGLGVPPSEANFILIKVGDAPKWRSALLSKGIVVRDCTSFGLPEYIRVGIRPIADCQRLAAAVAEVIQAALAD</sequence>
<protein>
    <submittedName>
        <fullName evidence="4">L-threonine 3-O-phosphate decarboxylase</fullName>
        <ecNumber evidence="4">4.1.1.81</ecNumber>
    </submittedName>
</protein>
<dbReference type="SUPFAM" id="SSF53383">
    <property type="entry name" value="PLP-dependent transferases"/>
    <property type="match status" value="1"/>
</dbReference>
<organism evidence="4">
    <name type="scientific">hydrothermal vent metagenome</name>
    <dbReference type="NCBI Taxonomy" id="652676"/>
    <lineage>
        <taxon>unclassified sequences</taxon>
        <taxon>metagenomes</taxon>
        <taxon>ecological metagenomes</taxon>
    </lineage>
</organism>
<keyword evidence="2" id="KW-0663">Pyridoxal phosphate</keyword>
<dbReference type="EC" id="4.1.1.81" evidence="4"/>
<evidence type="ECO:0000256" key="2">
    <source>
        <dbReference type="ARBA" id="ARBA00022898"/>
    </source>
</evidence>
<dbReference type="InterPro" id="IPR015424">
    <property type="entry name" value="PyrdxlP-dep_Trfase"/>
</dbReference>
<dbReference type="GO" id="GO:0048472">
    <property type="term" value="F:threonine-phosphate decarboxylase activity"/>
    <property type="evidence" value="ECO:0007669"/>
    <property type="project" value="UniProtKB-EC"/>
</dbReference>
<feature type="domain" description="Aminotransferase class I/classII large" evidence="3">
    <location>
        <begin position="34"/>
        <end position="361"/>
    </location>
</feature>
<accession>A0A160VBZ4</accession>
<evidence type="ECO:0000313" key="4">
    <source>
        <dbReference type="EMBL" id="CUV04262.1"/>
    </source>
</evidence>
<dbReference type="InterPro" id="IPR004839">
    <property type="entry name" value="Aminotransferase_I/II_large"/>
</dbReference>
<dbReference type="CDD" id="cd00609">
    <property type="entry name" value="AAT_like"/>
    <property type="match status" value="1"/>
</dbReference>
<name>A0A160VBZ4_9ZZZZ</name>
<dbReference type="InterPro" id="IPR015421">
    <property type="entry name" value="PyrdxlP-dep_Trfase_major"/>
</dbReference>
<evidence type="ECO:0000259" key="3">
    <source>
        <dbReference type="Pfam" id="PF00155"/>
    </source>
</evidence>
<evidence type="ECO:0000256" key="1">
    <source>
        <dbReference type="ARBA" id="ARBA00001933"/>
    </source>
</evidence>
<comment type="cofactor">
    <cofactor evidence="1">
        <name>pyridoxal 5'-phosphate</name>
        <dbReference type="ChEBI" id="CHEBI:597326"/>
    </cofactor>
</comment>
<dbReference type="Pfam" id="PF00155">
    <property type="entry name" value="Aminotran_1_2"/>
    <property type="match status" value="1"/>
</dbReference>
<proteinExistence type="predicted"/>
<dbReference type="GO" id="GO:0030170">
    <property type="term" value="F:pyridoxal phosphate binding"/>
    <property type="evidence" value="ECO:0007669"/>
    <property type="project" value="InterPro"/>
</dbReference>
<reference evidence="4" key="1">
    <citation type="submission" date="2015-10" db="EMBL/GenBank/DDBJ databases">
        <authorList>
            <person name="Gilbert D.G."/>
        </authorList>
    </citation>
    <scope>NUCLEOTIDE SEQUENCE</scope>
</reference>
<dbReference type="Gene3D" id="3.90.1150.10">
    <property type="entry name" value="Aspartate Aminotransferase, domain 1"/>
    <property type="match status" value="1"/>
</dbReference>
<dbReference type="EMBL" id="FAXA01000114">
    <property type="protein sequence ID" value="CUV04262.1"/>
    <property type="molecule type" value="Genomic_DNA"/>
</dbReference>
<dbReference type="Gene3D" id="3.40.640.10">
    <property type="entry name" value="Type I PLP-dependent aspartate aminotransferase-like (Major domain)"/>
    <property type="match status" value="1"/>
</dbReference>
<dbReference type="InterPro" id="IPR015422">
    <property type="entry name" value="PyrdxlP-dep_Trfase_small"/>
</dbReference>
<dbReference type="PANTHER" id="PTHR42885">
    <property type="entry name" value="HISTIDINOL-PHOSPHATE AMINOTRANSFERASE-RELATED"/>
    <property type="match status" value="1"/>
</dbReference>
<gene>
    <name evidence="4" type="ORF">MGWOODY_Clf2956</name>
</gene>
<dbReference type="AlphaFoldDB" id="A0A160VBZ4"/>
<dbReference type="PANTHER" id="PTHR42885:SF1">
    <property type="entry name" value="THREONINE-PHOSPHATE DECARBOXYLASE"/>
    <property type="match status" value="1"/>
</dbReference>
<keyword evidence="4" id="KW-0456">Lyase</keyword>